<dbReference type="GO" id="GO:0003777">
    <property type="term" value="F:microtubule motor activity"/>
    <property type="evidence" value="ECO:0007669"/>
    <property type="project" value="InterPro"/>
</dbReference>
<organism evidence="10 11">
    <name type="scientific">Verruconis gallopava</name>
    <dbReference type="NCBI Taxonomy" id="253628"/>
    <lineage>
        <taxon>Eukaryota</taxon>
        <taxon>Fungi</taxon>
        <taxon>Dikarya</taxon>
        <taxon>Ascomycota</taxon>
        <taxon>Pezizomycotina</taxon>
        <taxon>Dothideomycetes</taxon>
        <taxon>Pleosporomycetidae</taxon>
        <taxon>Venturiales</taxon>
        <taxon>Sympoventuriaceae</taxon>
        <taxon>Verruconis</taxon>
    </lineage>
</organism>
<evidence type="ECO:0000259" key="9">
    <source>
        <dbReference type="PROSITE" id="PS50067"/>
    </source>
</evidence>
<feature type="compositionally biased region" description="Polar residues" evidence="8">
    <location>
        <begin position="478"/>
        <end position="497"/>
    </location>
</feature>
<keyword evidence="4 5" id="KW-0505">Motor protein</keyword>
<evidence type="ECO:0000256" key="7">
    <source>
        <dbReference type="SAM" id="Coils"/>
    </source>
</evidence>
<evidence type="ECO:0000256" key="3">
    <source>
        <dbReference type="ARBA" id="ARBA00022840"/>
    </source>
</evidence>
<dbReference type="HOGENOM" id="CLU_004757_1_0_1"/>
<dbReference type="VEuPathDB" id="FungiDB:PV09_01135"/>
<dbReference type="InterPro" id="IPR001752">
    <property type="entry name" value="Kinesin_motor_dom"/>
</dbReference>
<keyword evidence="7" id="KW-0175">Coiled coil</keyword>
<feature type="coiled-coil region" evidence="7">
    <location>
        <begin position="500"/>
        <end position="548"/>
    </location>
</feature>
<dbReference type="STRING" id="253628.A0A0D2ANU6"/>
<dbReference type="GO" id="GO:0007018">
    <property type="term" value="P:microtubule-based movement"/>
    <property type="evidence" value="ECO:0007669"/>
    <property type="project" value="InterPro"/>
</dbReference>
<gene>
    <name evidence="10" type="ORF">PV09_01135</name>
</gene>
<keyword evidence="1 6" id="KW-0493">Microtubule</keyword>
<evidence type="ECO:0000256" key="4">
    <source>
        <dbReference type="ARBA" id="ARBA00023175"/>
    </source>
</evidence>
<protein>
    <recommendedName>
        <fullName evidence="6">Kinesin-like protein</fullName>
    </recommendedName>
</protein>
<feature type="binding site" evidence="5">
    <location>
        <begin position="106"/>
        <end position="113"/>
    </location>
    <ligand>
        <name>ATP</name>
        <dbReference type="ChEBI" id="CHEBI:30616"/>
    </ligand>
</feature>
<dbReference type="GO" id="GO:0008017">
    <property type="term" value="F:microtubule binding"/>
    <property type="evidence" value="ECO:0007669"/>
    <property type="project" value="InterPro"/>
</dbReference>
<dbReference type="PANTHER" id="PTHR24115">
    <property type="entry name" value="KINESIN-RELATED"/>
    <property type="match status" value="1"/>
</dbReference>
<evidence type="ECO:0000256" key="5">
    <source>
        <dbReference type="PROSITE-ProRule" id="PRU00283"/>
    </source>
</evidence>
<dbReference type="InParanoid" id="A0A0D2ANU6"/>
<dbReference type="EMBL" id="KN847531">
    <property type="protein sequence ID" value="KIW08205.1"/>
    <property type="molecule type" value="Genomic_DNA"/>
</dbReference>
<dbReference type="PANTHER" id="PTHR24115:SF1008">
    <property type="entry name" value="KINESIN-LIKE PROTEIN SUBITO"/>
    <property type="match status" value="1"/>
</dbReference>
<dbReference type="RefSeq" id="XP_016218074.1">
    <property type="nucleotide sequence ID" value="XM_016353979.1"/>
</dbReference>
<evidence type="ECO:0000313" key="11">
    <source>
        <dbReference type="Proteomes" id="UP000053259"/>
    </source>
</evidence>
<dbReference type="GO" id="GO:0005634">
    <property type="term" value="C:nucleus"/>
    <property type="evidence" value="ECO:0007669"/>
    <property type="project" value="TreeGrafter"/>
</dbReference>
<evidence type="ECO:0000256" key="1">
    <source>
        <dbReference type="ARBA" id="ARBA00022701"/>
    </source>
</evidence>
<feature type="region of interest" description="Disordered" evidence="8">
    <location>
        <begin position="478"/>
        <end position="498"/>
    </location>
</feature>
<keyword evidence="11" id="KW-1185">Reference proteome</keyword>
<reference evidence="10 11" key="1">
    <citation type="submission" date="2015-01" db="EMBL/GenBank/DDBJ databases">
        <title>The Genome Sequence of Ochroconis gallopava CBS43764.</title>
        <authorList>
            <consortium name="The Broad Institute Genomics Platform"/>
            <person name="Cuomo C."/>
            <person name="de Hoog S."/>
            <person name="Gorbushina A."/>
            <person name="Stielow B."/>
            <person name="Teixiera M."/>
            <person name="Abouelleil A."/>
            <person name="Chapman S.B."/>
            <person name="Priest M."/>
            <person name="Young S.K."/>
            <person name="Wortman J."/>
            <person name="Nusbaum C."/>
            <person name="Birren B."/>
        </authorList>
    </citation>
    <scope>NUCLEOTIDE SEQUENCE [LARGE SCALE GENOMIC DNA]</scope>
    <source>
        <strain evidence="10 11">CBS 43764</strain>
    </source>
</reference>
<dbReference type="PROSITE" id="PS50067">
    <property type="entry name" value="KINESIN_MOTOR_2"/>
    <property type="match status" value="1"/>
</dbReference>
<evidence type="ECO:0000256" key="8">
    <source>
        <dbReference type="SAM" id="MobiDB-lite"/>
    </source>
</evidence>
<dbReference type="InterPro" id="IPR027417">
    <property type="entry name" value="P-loop_NTPase"/>
</dbReference>
<keyword evidence="2 5" id="KW-0547">Nucleotide-binding</keyword>
<feature type="region of interest" description="Disordered" evidence="8">
    <location>
        <begin position="186"/>
        <end position="211"/>
    </location>
</feature>
<feature type="domain" description="Kinesin motor" evidence="9">
    <location>
        <begin position="8"/>
        <end position="465"/>
    </location>
</feature>
<dbReference type="PRINTS" id="PR00380">
    <property type="entry name" value="KINESINHEAVY"/>
</dbReference>
<dbReference type="GO" id="GO:0005871">
    <property type="term" value="C:kinesin complex"/>
    <property type="evidence" value="ECO:0007669"/>
    <property type="project" value="TreeGrafter"/>
</dbReference>
<evidence type="ECO:0000313" key="10">
    <source>
        <dbReference type="EMBL" id="KIW08205.1"/>
    </source>
</evidence>
<dbReference type="AlphaFoldDB" id="A0A0D2ANU6"/>
<dbReference type="InterPro" id="IPR027640">
    <property type="entry name" value="Kinesin-like_fam"/>
</dbReference>
<dbReference type="FunFam" id="3.40.850.10:FF:000091">
    <property type="entry name" value="Kinesin family protein"/>
    <property type="match status" value="1"/>
</dbReference>
<name>A0A0D2ANU6_9PEZI</name>
<feature type="coiled-coil region" evidence="7">
    <location>
        <begin position="604"/>
        <end position="631"/>
    </location>
</feature>
<proteinExistence type="inferred from homology"/>
<dbReference type="GO" id="GO:0005874">
    <property type="term" value="C:microtubule"/>
    <property type="evidence" value="ECO:0007669"/>
    <property type="project" value="UniProtKB-KW"/>
</dbReference>
<dbReference type="GO" id="GO:0005524">
    <property type="term" value="F:ATP binding"/>
    <property type="evidence" value="ECO:0007669"/>
    <property type="project" value="UniProtKB-UniRule"/>
</dbReference>
<sequence length="662" mass="73426">MEKTTNSLFEVFLRLRPPVASNSETAERFLDVEAADVGEFPKHITIKPPANDHRKRAVERFAFTRVFEEDASQLDIFNGTGVRALVEGVLGASSKQGRDGLLATLGMTGSGKSHTILGTKSQRGMTQLALDLLYQSLGENLVHPTNLTSVFPSISGSDVSEAQIFPAAVYLDAIYGDGASARGSCSRAQTPMPDSSFLSMPSSKHRIPRPSTLPQAPALNGLILDVDRSAEYAIVLSMFEVYNDRIFDLLAGNSTPGGTKLNHAKRRALLFKSTEMSPDRKVVAGLRKVVCTTLEEALTVLETGLIERRVAGTGSNAVSSRSHGFFCFEVKKRNRLNKGPWSSSTLTIVDLAGSERARQAKTAGATLAEAGKINESLMYLGQCMQMQSDNQDGNKHNIVPFRQCKLTELLFSNSFPSASITSHHNHYHTSHRNPQKAIMIVTANPTGDFNATSQILRYSALAREVTVPRIPSVTEQVFGSAGLPTNNSGRASPSATQEDLDHALREIARLAEERDILSLQLEEERSRREAAEASWAAAEQRMQDIEQEVREECYNDFEARLDQERRRWKGAWEEEADRNDEHLDRKIDILAKGIDSTFDVYEDSPAENDRVKELEDENEALRRKVEALEREMLQRSPVKLKSQRVLKAKRWQGEENELLGSP</sequence>
<comment type="similarity">
    <text evidence="5 6">Belongs to the TRAFAC class myosin-kinesin ATPase superfamily. Kinesin family.</text>
</comment>
<dbReference type="GeneID" id="27309108"/>
<feature type="compositionally biased region" description="Polar residues" evidence="8">
    <location>
        <begin position="186"/>
        <end position="202"/>
    </location>
</feature>
<dbReference type="Pfam" id="PF00225">
    <property type="entry name" value="Kinesin"/>
    <property type="match status" value="1"/>
</dbReference>
<dbReference type="Gene3D" id="3.40.850.10">
    <property type="entry name" value="Kinesin motor domain"/>
    <property type="match status" value="1"/>
</dbReference>
<evidence type="ECO:0000256" key="6">
    <source>
        <dbReference type="RuleBase" id="RU000394"/>
    </source>
</evidence>
<dbReference type="PROSITE" id="PS00411">
    <property type="entry name" value="KINESIN_MOTOR_1"/>
    <property type="match status" value="1"/>
</dbReference>
<dbReference type="GO" id="GO:0016887">
    <property type="term" value="F:ATP hydrolysis activity"/>
    <property type="evidence" value="ECO:0007669"/>
    <property type="project" value="TreeGrafter"/>
</dbReference>
<dbReference type="InterPro" id="IPR019821">
    <property type="entry name" value="Kinesin_motor_CS"/>
</dbReference>
<dbReference type="SMART" id="SM00129">
    <property type="entry name" value="KISc"/>
    <property type="match status" value="1"/>
</dbReference>
<dbReference type="Proteomes" id="UP000053259">
    <property type="component" value="Unassembled WGS sequence"/>
</dbReference>
<dbReference type="OrthoDB" id="123929at2759"/>
<evidence type="ECO:0000256" key="2">
    <source>
        <dbReference type="ARBA" id="ARBA00022741"/>
    </source>
</evidence>
<accession>A0A0D2ANU6</accession>
<dbReference type="SUPFAM" id="SSF52540">
    <property type="entry name" value="P-loop containing nucleoside triphosphate hydrolases"/>
    <property type="match status" value="1"/>
</dbReference>
<dbReference type="InterPro" id="IPR036961">
    <property type="entry name" value="Kinesin_motor_dom_sf"/>
</dbReference>
<keyword evidence="3 5" id="KW-0067">ATP-binding</keyword>